<name>A0A5N5HME7_9ROSA</name>
<evidence type="ECO:0000256" key="1">
    <source>
        <dbReference type="SAM" id="SignalP"/>
    </source>
</evidence>
<feature type="signal peptide" evidence="1">
    <location>
        <begin position="1"/>
        <end position="21"/>
    </location>
</feature>
<reference evidence="2 3" key="3">
    <citation type="submission" date="2019-11" db="EMBL/GenBank/DDBJ databases">
        <title>A de novo genome assembly of a pear dwarfing rootstock.</title>
        <authorList>
            <person name="Wang F."/>
            <person name="Wang J."/>
            <person name="Li S."/>
            <person name="Zhang Y."/>
            <person name="Fang M."/>
            <person name="Ma L."/>
            <person name="Zhao Y."/>
            <person name="Jiang S."/>
        </authorList>
    </citation>
    <scope>NUCLEOTIDE SEQUENCE [LARGE SCALE GENOMIC DNA]</scope>
    <source>
        <strain evidence="2">S2</strain>
        <tissue evidence="2">Leaf</tissue>
    </source>
</reference>
<keyword evidence="3" id="KW-1185">Reference proteome</keyword>
<reference evidence="3" key="2">
    <citation type="submission" date="2019-10" db="EMBL/GenBank/DDBJ databases">
        <title>A de novo genome assembly of a pear dwarfing rootstock.</title>
        <authorList>
            <person name="Wang F."/>
            <person name="Wang J."/>
            <person name="Li S."/>
            <person name="Zhang Y."/>
            <person name="Fang M."/>
            <person name="Ma L."/>
            <person name="Zhao Y."/>
            <person name="Jiang S."/>
        </authorList>
    </citation>
    <scope>NUCLEOTIDE SEQUENCE [LARGE SCALE GENOMIC DNA]</scope>
</reference>
<comment type="caution">
    <text evidence="2">The sequence shown here is derived from an EMBL/GenBank/DDBJ whole genome shotgun (WGS) entry which is preliminary data.</text>
</comment>
<evidence type="ECO:0000313" key="2">
    <source>
        <dbReference type="EMBL" id="KAB2627803.1"/>
    </source>
</evidence>
<dbReference type="EMBL" id="SMOL01000148">
    <property type="protein sequence ID" value="KAB2627803.1"/>
    <property type="molecule type" value="Genomic_DNA"/>
</dbReference>
<gene>
    <name evidence="2" type="ORF">D8674_032598</name>
</gene>
<accession>A0A5N5HME7</accession>
<proteinExistence type="predicted"/>
<organism evidence="2 3">
    <name type="scientific">Pyrus ussuriensis x Pyrus communis</name>
    <dbReference type="NCBI Taxonomy" id="2448454"/>
    <lineage>
        <taxon>Eukaryota</taxon>
        <taxon>Viridiplantae</taxon>
        <taxon>Streptophyta</taxon>
        <taxon>Embryophyta</taxon>
        <taxon>Tracheophyta</taxon>
        <taxon>Spermatophyta</taxon>
        <taxon>Magnoliopsida</taxon>
        <taxon>eudicotyledons</taxon>
        <taxon>Gunneridae</taxon>
        <taxon>Pentapetalae</taxon>
        <taxon>rosids</taxon>
        <taxon>fabids</taxon>
        <taxon>Rosales</taxon>
        <taxon>Rosaceae</taxon>
        <taxon>Amygdaloideae</taxon>
        <taxon>Maleae</taxon>
        <taxon>Pyrus</taxon>
    </lineage>
</organism>
<dbReference type="Proteomes" id="UP000327157">
    <property type="component" value="Chromosome 8"/>
</dbReference>
<evidence type="ECO:0000313" key="3">
    <source>
        <dbReference type="Proteomes" id="UP000327157"/>
    </source>
</evidence>
<dbReference type="OrthoDB" id="432719at2759"/>
<keyword evidence="1" id="KW-0732">Signal</keyword>
<feature type="chain" id="PRO_5024293923" evidence="1">
    <location>
        <begin position="22"/>
        <end position="133"/>
    </location>
</feature>
<protein>
    <submittedName>
        <fullName evidence="2">Uncharacterized protein</fullName>
    </submittedName>
</protein>
<sequence>MENLSLMFIKQACMFLSQVVSCPCALGLATPTAILVGTSLEGKPTVSGIASFKYEESEILQIAAAVADVGIALQLQMLHLLYFSDTNYHKAYCLALSDEAKLAMNPFPDPAVLNTIQLLNFTMKWLVHGVGVI</sequence>
<dbReference type="AlphaFoldDB" id="A0A5N5HME7"/>
<reference evidence="2 3" key="1">
    <citation type="submission" date="2019-09" db="EMBL/GenBank/DDBJ databases">
        <authorList>
            <person name="Ou C."/>
        </authorList>
    </citation>
    <scope>NUCLEOTIDE SEQUENCE [LARGE SCALE GENOMIC DNA]</scope>
    <source>
        <strain evidence="2">S2</strain>
        <tissue evidence="2">Leaf</tissue>
    </source>
</reference>